<evidence type="ECO:0000313" key="16">
    <source>
        <dbReference type="EMBL" id="WCL53131.1"/>
    </source>
</evidence>
<evidence type="ECO:0000256" key="10">
    <source>
        <dbReference type="ARBA" id="ARBA00049339"/>
    </source>
</evidence>
<keyword evidence="7 11" id="KW-0067">ATP-binding</keyword>
<dbReference type="CDD" id="cd00671">
    <property type="entry name" value="ArgRS_core"/>
    <property type="match status" value="1"/>
</dbReference>
<protein>
    <recommendedName>
        <fullName evidence="11">Arginine--tRNA ligase</fullName>
        <ecNumber evidence="11">6.1.1.19</ecNumber>
    </recommendedName>
    <alternativeName>
        <fullName evidence="11">Arginyl-tRNA synthetase</fullName>
        <shortName evidence="11">ArgRS</shortName>
    </alternativeName>
</protein>
<dbReference type="InterPro" id="IPR014729">
    <property type="entry name" value="Rossmann-like_a/b/a_fold"/>
</dbReference>
<dbReference type="FunFam" id="3.40.50.620:FF:000062">
    <property type="entry name" value="Arginine--tRNA ligase"/>
    <property type="match status" value="1"/>
</dbReference>
<evidence type="ECO:0000256" key="8">
    <source>
        <dbReference type="ARBA" id="ARBA00022917"/>
    </source>
</evidence>
<evidence type="ECO:0000313" key="17">
    <source>
        <dbReference type="Proteomes" id="UP001217500"/>
    </source>
</evidence>
<dbReference type="SUPFAM" id="SSF52374">
    <property type="entry name" value="Nucleotidylyl transferase"/>
    <property type="match status" value="1"/>
</dbReference>
<feature type="short sequence motif" description="'HIGH' region" evidence="11">
    <location>
        <begin position="131"/>
        <end position="141"/>
    </location>
</feature>
<dbReference type="SMART" id="SM01016">
    <property type="entry name" value="Arg_tRNA_synt_N"/>
    <property type="match status" value="1"/>
</dbReference>
<comment type="subunit">
    <text evidence="3 11">Monomer.</text>
</comment>
<dbReference type="InterPro" id="IPR001412">
    <property type="entry name" value="aa-tRNA-synth_I_CS"/>
</dbReference>
<evidence type="ECO:0000256" key="12">
    <source>
        <dbReference type="RuleBase" id="RU363038"/>
    </source>
</evidence>
<feature type="transmembrane region" description="Helical" evidence="13">
    <location>
        <begin position="558"/>
        <end position="579"/>
    </location>
</feature>
<keyword evidence="8 11" id="KW-0648">Protein biosynthesis</keyword>
<comment type="similarity">
    <text evidence="2 11 12">Belongs to the class-I aminoacyl-tRNA synthetase family.</text>
</comment>
<dbReference type="InterPro" id="IPR035684">
    <property type="entry name" value="ArgRS_core"/>
</dbReference>
<dbReference type="GO" id="GO:0005737">
    <property type="term" value="C:cytoplasm"/>
    <property type="evidence" value="ECO:0007669"/>
    <property type="project" value="UniProtKB-SubCell"/>
</dbReference>
<comment type="catalytic activity">
    <reaction evidence="10 11">
        <text>tRNA(Arg) + L-arginine + ATP = L-arginyl-tRNA(Arg) + AMP + diphosphate</text>
        <dbReference type="Rhea" id="RHEA:20301"/>
        <dbReference type="Rhea" id="RHEA-COMP:9658"/>
        <dbReference type="Rhea" id="RHEA-COMP:9673"/>
        <dbReference type="ChEBI" id="CHEBI:30616"/>
        <dbReference type="ChEBI" id="CHEBI:32682"/>
        <dbReference type="ChEBI" id="CHEBI:33019"/>
        <dbReference type="ChEBI" id="CHEBI:78442"/>
        <dbReference type="ChEBI" id="CHEBI:78513"/>
        <dbReference type="ChEBI" id="CHEBI:456215"/>
        <dbReference type="EC" id="6.1.1.19"/>
    </reaction>
</comment>
<keyword evidence="6 11" id="KW-0547">Nucleotide-binding</keyword>
<dbReference type="EC" id="6.1.1.19" evidence="11"/>
<dbReference type="Proteomes" id="UP001217500">
    <property type="component" value="Chromosome"/>
</dbReference>
<organism evidence="16 17">
    <name type="scientific">Gimibacter soli</name>
    <dbReference type="NCBI Taxonomy" id="3024400"/>
    <lineage>
        <taxon>Bacteria</taxon>
        <taxon>Pseudomonadati</taxon>
        <taxon>Pseudomonadota</taxon>
        <taxon>Alphaproteobacteria</taxon>
        <taxon>Kordiimonadales</taxon>
        <taxon>Temperatibacteraceae</taxon>
        <taxon>Gimibacter</taxon>
    </lineage>
</organism>
<dbReference type="PANTHER" id="PTHR11956">
    <property type="entry name" value="ARGINYL-TRNA SYNTHETASE"/>
    <property type="match status" value="1"/>
</dbReference>
<evidence type="ECO:0000256" key="6">
    <source>
        <dbReference type="ARBA" id="ARBA00022741"/>
    </source>
</evidence>
<keyword evidence="13" id="KW-0472">Membrane</keyword>
<dbReference type="GO" id="GO:0006420">
    <property type="term" value="P:arginyl-tRNA aminoacylation"/>
    <property type="evidence" value="ECO:0007669"/>
    <property type="project" value="UniProtKB-UniRule"/>
</dbReference>
<dbReference type="HAMAP" id="MF_00123">
    <property type="entry name" value="Arg_tRNA_synth"/>
    <property type="match status" value="1"/>
</dbReference>
<dbReference type="Pfam" id="PF03485">
    <property type="entry name" value="Arg_tRNA_synt_N"/>
    <property type="match status" value="1"/>
</dbReference>
<dbReference type="SUPFAM" id="SSF47323">
    <property type="entry name" value="Anticodon-binding domain of a subclass of class I aminoacyl-tRNA synthetases"/>
    <property type="match status" value="1"/>
</dbReference>
<dbReference type="KEGG" id="gso:PH603_11340"/>
<keyword evidence="5 11" id="KW-0436">Ligase</keyword>
<dbReference type="InterPro" id="IPR008909">
    <property type="entry name" value="DALR_anticod-bd"/>
</dbReference>
<keyword evidence="17" id="KW-1185">Reference proteome</keyword>
<keyword evidence="9 11" id="KW-0030">Aminoacyl-tRNA synthetase</keyword>
<evidence type="ECO:0000256" key="13">
    <source>
        <dbReference type="SAM" id="Phobius"/>
    </source>
</evidence>
<feature type="domain" description="DALR anticodon binding" evidence="14">
    <location>
        <begin position="451"/>
        <end position="582"/>
    </location>
</feature>
<name>A0AAF0BLG4_9PROT</name>
<dbReference type="PRINTS" id="PR01038">
    <property type="entry name" value="TRNASYNTHARG"/>
</dbReference>
<dbReference type="InterPro" id="IPR009080">
    <property type="entry name" value="tRNAsynth_Ia_anticodon-bd"/>
</dbReference>
<dbReference type="FunFam" id="1.10.730.10:FF:000008">
    <property type="entry name" value="Arginine--tRNA ligase"/>
    <property type="match status" value="1"/>
</dbReference>
<dbReference type="Pfam" id="PF00750">
    <property type="entry name" value="tRNA-synt_1d"/>
    <property type="match status" value="1"/>
</dbReference>
<evidence type="ECO:0000259" key="14">
    <source>
        <dbReference type="SMART" id="SM00836"/>
    </source>
</evidence>
<evidence type="ECO:0000256" key="9">
    <source>
        <dbReference type="ARBA" id="ARBA00023146"/>
    </source>
</evidence>
<dbReference type="PROSITE" id="PS00178">
    <property type="entry name" value="AA_TRNA_LIGASE_I"/>
    <property type="match status" value="1"/>
</dbReference>
<dbReference type="NCBIfam" id="TIGR00456">
    <property type="entry name" value="argS"/>
    <property type="match status" value="1"/>
</dbReference>
<keyword evidence="4 11" id="KW-0963">Cytoplasm</keyword>
<accession>A0AAF0BLG4</accession>
<evidence type="ECO:0000256" key="7">
    <source>
        <dbReference type="ARBA" id="ARBA00022840"/>
    </source>
</evidence>
<dbReference type="AlphaFoldDB" id="A0AAF0BLG4"/>
<evidence type="ECO:0000256" key="5">
    <source>
        <dbReference type="ARBA" id="ARBA00022598"/>
    </source>
</evidence>
<evidence type="ECO:0000256" key="2">
    <source>
        <dbReference type="ARBA" id="ARBA00005594"/>
    </source>
</evidence>
<dbReference type="Pfam" id="PF05746">
    <property type="entry name" value="DALR_1"/>
    <property type="match status" value="1"/>
</dbReference>
<dbReference type="InterPro" id="IPR036695">
    <property type="entry name" value="Arg-tRNA-synth_N_sf"/>
</dbReference>
<dbReference type="Gene3D" id="3.30.1360.70">
    <property type="entry name" value="Arginyl tRNA synthetase N-terminal domain"/>
    <property type="match status" value="1"/>
</dbReference>
<dbReference type="GO" id="GO:0004814">
    <property type="term" value="F:arginine-tRNA ligase activity"/>
    <property type="evidence" value="ECO:0007669"/>
    <property type="project" value="UniProtKB-UniRule"/>
</dbReference>
<evidence type="ECO:0000256" key="11">
    <source>
        <dbReference type="HAMAP-Rule" id="MF_00123"/>
    </source>
</evidence>
<dbReference type="PANTHER" id="PTHR11956:SF5">
    <property type="entry name" value="ARGININE--TRNA LIGASE, CYTOPLASMIC"/>
    <property type="match status" value="1"/>
</dbReference>
<evidence type="ECO:0000256" key="4">
    <source>
        <dbReference type="ARBA" id="ARBA00022490"/>
    </source>
</evidence>
<dbReference type="EMBL" id="CP116805">
    <property type="protein sequence ID" value="WCL53131.1"/>
    <property type="molecule type" value="Genomic_DNA"/>
</dbReference>
<dbReference type="GO" id="GO:0005524">
    <property type="term" value="F:ATP binding"/>
    <property type="evidence" value="ECO:0007669"/>
    <property type="project" value="UniProtKB-UniRule"/>
</dbReference>
<comment type="subcellular location">
    <subcellularLocation>
        <location evidence="1 11">Cytoplasm</location>
    </subcellularLocation>
</comment>
<feature type="domain" description="Arginyl tRNA synthetase N-terminal" evidence="15">
    <location>
        <begin position="5"/>
        <end position="94"/>
    </location>
</feature>
<dbReference type="SUPFAM" id="SSF55190">
    <property type="entry name" value="Arginyl-tRNA synthetase (ArgRS), N-terminal 'additional' domain"/>
    <property type="match status" value="1"/>
</dbReference>
<dbReference type="SMART" id="SM00836">
    <property type="entry name" value="DALR_1"/>
    <property type="match status" value="1"/>
</dbReference>
<evidence type="ECO:0000256" key="3">
    <source>
        <dbReference type="ARBA" id="ARBA00011245"/>
    </source>
</evidence>
<dbReference type="InterPro" id="IPR001278">
    <property type="entry name" value="Arg-tRNA-ligase"/>
</dbReference>
<dbReference type="InterPro" id="IPR005148">
    <property type="entry name" value="Arg-tRNA-synth_N"/>
</dbReference>
<sequence length="583" mass="63899">MNIFAEYRQLIVNLLTGLAQEGRLPGGLDCTAVTVEPPRDASHGDMATNAALVLSKQAGMKPRDIADMLAPLLGAAKGVEGVDIAGPGFINWRLAHSVWQAQVATILKSGTAFGDGALGAGRAVNVEYVSANPTGPMHVGHVRGAVFGDALANLLAKAGYKVAKEYYINDAGSQVDTLARSAHLRYQEAFGRDIGEIPEGLYPGDYLVPVGQMLKAKYGDQYLDAPEDAWLKLFKIDASNAMMDLIREDLKVLGVEHDVFFSERSLHESGRIPETVEVLTKRGHMYQGVLEAPKGKTPEDWEPREQTLFRATAFGDDVDRPLQKSTGEYTYFAADIAYHLDKINRGFKDMIDVLGADHGGYVKRMQAAVKALDDDAELDVKLCQLVRLFRDGEPVKMSKRAGNFVTLREVVDEVGRDVTRFIMLTRKNDAPLDFDFAKVMEQSKDNPVFYVQYAHARVFSVLRKAAEAFPGVAFDDAALAKVDISCLDHPAELALIRSMAAWPRMVEAAAEAHEPHRIAFFLYDLASEFHTFWNRGNEDTSLRFVIEGDAALTAARLALIRAAALVIASGLAVLGVTPVEEMR</sequence>
<keyword evidence="13" id="KW-0812">Transmembrane</keyword>
<gene>
    <name evidence="11 16" type="primary">argS</name>
    <name evidence="16" type="ORF">PH603_11340</name>
</gene>
<keyword evidence="13" id="KW-1133">Transmembrane helix</keyword>
<evidence type="ECO:0000259" key="15">
    <source>
        <dbReference type="SMART" id="SM01016"/>
    </source>
</evidence>
<evidence type="ECO:0000256" key="1">
    <source>
        <dbReference type="ARBA" id="ARBA00004496"/>
    </source>
</evidence>
<dbReference type="Gene3D" id="1.10.730.10">
    <property type="entry name" value="Isoleucyl-tRNA Synthetase, Domain 1"/>
    <property type="match status" value="1"/>
</dbReference>
<reference evidence="16" key="1">
    <citation type="submission" date="2023-01" db="EMBL/GenBank/DDBJ databases">
        <title>The genome sequence of Kordiimonadaceae bacterium 6D33.</title>
        <authorList>
            <person name="Liu Y."/>
        </authorList>
    </citation>
    <scope>NUCLEOTIDE SEQUENCE</scope>
    <source>
        <strain evidence="16">6D33</strain>
    </source>
</reference>
<dbReference type="RefSeq" id="WP_289502643.1">
    <property type="nucleotide sequence ID" value="NZ_CP116805.1"/>
</dbReference>
<proteinExistence type="inferred from homology"/>
<dbReference type="Gene3D" id="3.40.50.620">
    <property type="entry name" value="HUPs"/>
    <property type="match status" value="1"/>
</dbReference>